<dbReference type="PANTHER" id="PTHR45657">
    <property type="entry name" value="CRAL-TRIO DOMAIN-CONTAINING PROTEIN YKL091C-RELATED"/>
    <property type="match status" value="1"/>
</dbReference>
<dbReference type="Proteomes" id="UP000790787">
    <property type="component" value="Chromosome 12"/>
</dbReference>
<evidence type="ECO:0000259" key="7">
    <source>
        <dbReference type="PROSITE" id="PS50191"/>
    </source>
</evidence>
<dbReference type="GO" id="GO:0006892">
    <property type="term" value="P:post-Golgi vesicle-mediated transport"/>
    <property type="evidence" value="ECO:0000318"/>
    <property type="project" value="GO_Central"/>
</dbReference>
<evidence type="ECO:0000256" key="3">
    <source>
        <dbReference type="ARBA" id="ARBA00022927"/>
    </source>
</evidence>
<evidence type="ECO:0000313" key="8">
    <source>
        <dbReference type="Proteomes" id="UP000790787"/>
    </source>
</evidence>
<dbReference type="AlphaFoldDB" id="A0A1S3Z6Q2"/>
<dbReference type="Gene3D" id="1.10.8.20">
    <property type="entry name" value="N-terminal domain of phosphatidylinositol transfer protein sec14p"/>
    <property type="match status" value="1"/>
</dbReference>
<dbReference type="GO" id="GO:0008526">
    <property type="term" value="F:phosphatidylinositol transfer activity"/>
    <property type="evidence" value="ECO:0000318"/>
    <property type="project" value="GO_Central"/>
</dbReference>
<proteinExistence type="inferred from homology"/>
<dbReference type="SMR" id="A0A1S3Z6Q2"/>
<protein>
    <submittedName>
        <fullName evidence="9">Phosphatidylinositol/phosphatidylcholine transfer protein SFH1-like isoform X1</fullName>
    </submittedName>
    <submittedName>
        <fullName evidence="9">Phosphatidylinositol/phosphatidylcholine transfer protein SFH12-like isoform X1</fullName>
    </submittedName>
</protein>
<dbReference type="Gene3D" id="3.40.525.10">
    <property type="entry name" value="CRAL-TRIO lipid binding domain"/>
    <property type="match status" value="1"/>
</dbReference>
<dbReference type="Pfam" id="PF00650">
    <property type="entry name" value="CRAL_TRIO"/>
    <property type="match status" value="1"/>
</dbReference>
<keyword evidence="3" id="KW-0653">Protein transport</keyword>
<evidence type="ECO:0000256" key="4">
    <source>
        <dbReference type="ARBA" id="ARBA00023034"/>
    </source>
</evidence>
<dbReference type="SMART" id="SM00516">
    <property type="entry name" value="SEC14"/>
    <property type="match status" value="1"/>
</dbReference>
<feature type="domain" description="CRAL-TRIO" evidence="7">
    <location>
        <begin position="141"/>
        <end position="315"/>
    </location>
</feature>
<dbReference type="OrthoDB" id="1434354at2759"/>
<dbReference type="SUPFAM" id="SSF46938">
    <property type="entry name" value="CRAL/TRIO N-terminal domain"/>
    <property type="match status" value="1"/>
</dbReference>
<dbReference type="InterPro" id="IPR051026">
    <property type="entry name" value="PI/PC_transfer"/>
</dbReference>
<evidence type="ECO:0000256" key="6">
    <source>
        <dbReference type="ARBA" id="ARBA00038020"/>
    </source>
</evidence>
<evidence type="ECO:0000313" key="9">
    <source>
        <dbReference type="RefSeq" id="XP_016460029.1"/>
    </source>
</evidence>
<reference evidence="9" key="2">
    <citation type="submission" date="2025-08" db="UniProtKB">
        <authorList>
            <consortium name="RefSeq"/>
        </authorList>
    </citation>
    <scope>IDENTIFICATION</scope>
    <source>
        <tissue evidence="9">Leaf</tissue>
    </source>
</reference>
<dbReference type="CDD" id="cd00170">
    <property type="entry name" value="SEC14"/>
    <property type="match status" value="1"/>
</dbReference>
<evidence type="ECO:0000256" key="1">
    <source>
        <dbReference type="ARBA" id="ARBA00004202"/>
    </source>
</evidence>
<dbReference type="InterPro" id="IPR036273">
    <property type="entry name" value="CRAL/TRIO_N_dom_sf"/>
</dbReference>
<dbReference type="InterPro" id="IPR001251">
    <property type="entry name" value="CRAL-TRIO_dom"/>
</dbReference>
<keyword evidence="3" id="KW-0813">Transport</keyword>
<dbReference type="PROSITE" id="PS50191">
    <property type="entry name" value="CRAL_TRIO"/>
    <property type="match status" value="1"/>
</dbReference>
<dbReference type="PANTHER" id="PTHR45657:SF26">
    <property type="entry name" value="PHOSPHATIDYLINOSITOL_PHOSPHATIDYLCHOLINE TRANSFER PROTEIN SFH3-LIKE"/>
    <property type="match status" value="1"/>
</dbReference>
<dbReference type="GO" id="GO:0015031">
    <property type="term" value="P:protein transport"/>
    <property type="evidence" value="ECO:0007669"/>
    <property type="project" value="UniProtKB-KW"/>
</dbReference>
<comment type="similarity">
    <text evidence="6">Belongs to the SFH family.</text>
</comment>
<name>A0A1S3Z6Q2_TOBAC</name>
<gene>
    <name evidence="9" type="primary">LOC107783560</name>
</gene>
<reference evidence="8" key="1">
    <citation type="journal article" date="2014" name="Nat. Commun.">
        <title>The tobacco genome sequence and its comparison with those of tomato and potato.</title>
        <authorList>
            <person name="Sierro N."/>
            <person name="Battey J.N."/>
            <person name="Ouadi S."/>
            <person name="Bakaher N."/>
            <person name="Bovet L."/>
            <person name="Willig A."/>
            <person name="Goepfert S."/>
            <person name="Peitsch M.C."/>
            <person name="Ivanov N.V."/>
        </authorList>
    </citation>
    <scope>NUCLEOTIDE SEQUENCE [LARGE SCALE GENOMIC DNA]</scope>
</reference>
<organism evidence="8 9">
    <name type="scientific">Nicotiana tabacum</name>
    <name type="common">Common tobacco</name>
    <dbReference type="NCBI Taxonomy" id="4097"/>
    <lineage>
        <taxon>Eukaryota</taxon>
        <taxon>Viridiplantae</taxon>
        <taxon>Streptophyta</taxon>
        <taxon>Embryophyta</taxon>
        <taxon>Tracheophyta</taxon>
        <taxon>Spermatophyta</taxon>
        <taxon>Magnoliopsida</taxon>
        <taxon>eudicotyledons</taxon>
        <taxon>Gunneridae</taxon>
        <taxon>Pentapetalae</taxon>
        <taxon>asterids</taxon>
        <taxon>lamiids</taxon>
        <taxon>Solanales</taxon>
        <taxon>Solanaceae</taxon>
        <taxon>Nicotianoideae</taxon>
        <taxon>Nicotianeae</taxon>
        <taxon>Nicotiana</taxon>
    </lineage>
</organism>
<dbReference type="InterPro" id="IPR036865">
    <property type="entry name" value="CRAL-TRIO_dom_sf"/>
</dbReference>
<keyword evidence="5" id="KW-0175">Coiled coil</keyword>
<dbReference type="RefSeq" id="XP_016460029.1">
    <property type="nucleotide sequence ID" value="XM_016604543.1"/>
</dbReference>
<dbReference type="SUPFAM" id="SSF52087">
    <property type="entry name" value="CRAL/TRIO domain"/>
    <property type="match status" value="1"/>
</dbReference>
<keyword evidence="4" id="KW-0333">Golgi apparatus</keyword>
<dbReference type="FunFam" id="3.40.525.10:FF:000011">
    <property type="entry name" value="SEC14 cytosolic factor"/>
    <property type="match status" value="1"/>
</dbReference>
<dbReference type="GO" id="GO:0005886">
    <property type="term" value="C:plasma membrane"/>
    <property type="evidence" value="ECO:0007669"/>
    <property type="project" value="UniProtKB-SubCell"/>
</dbReference>
<dbReference type="PaxDb" id="4097-A0A1S3Z6Q2"/>
<sequence length="364" mass="41936">MSGGEDRLHSEVVEGTKNELGISKTQERKLSREKIIRIRNDIGITSTTEKFLGSEELKFVNAFRQVLIMENLIPAMHDDNLKLLRSACAHLDYFLTPPTSNRFLKARKFDMEKAKRMWTDMLQWRRDFGTDTIIKDFDFHERDEVLQNYPQGYHGTDKEGRPVYIERLGLMNVEKLLEVTTLDRYVKYHVQEFEKSIACRFPACTVAAERHIDTSVTILDVEGVRLRNFSKPVREVIMQLQKIDNDFYPETLGEMFVINAGPGFRLIWNILKPFLDPETTSKIHVLGNNYKGKLLEIIDECELPDFLGGSCTCENDGGCLKSDKGPWRRLKTSMMSFGEEAECLENIEATPTNRRKPATDGKLL</sequence>
<comment type="subcellular location">
    <subcellularLocation>
        <location evidence="1">Cell membrane</location>
        <topology evidence="1">Peripheral membrane protein</topology>
    </subcellularLocation>
    <subcellularLocation>
        <location evidence="2">Golgi apparatus membrane</location>
        <topology evidence="2">Peripheral membrane protein</topology>
    </subcellularLocation>
</comment>
<evidence type="ECO:0000256" key="2">
    <source>
        <dbReference type="ARBA" id="ARBA00004395"/>
    </source>
</evidence>
<dbReference type="RefSeq" id="XP_016460029.1">
    <property type="nucleotide sequence ID" value="XM_016604543.2"/>
</dbReference>
<dbReference type="GO" id="GO:0000139">
    <property type="term" value="C:Golgi membrane"/>
    <property type="evidence" value="ECO:0007669"/>
    <property type="project" value="UniProtKB-SubCell"/>
</dbReference>
<dbReference type="GeneID" id="107783560"/>
<keyword evidence="8" id="KW-1185">Reference proteome</keyword>
<evidence type="ECO:0000256" key="5">
    <source>
        <dbReference type="ARBA" id="ARBA00023054"/>
    </source>
</evidence>
<dbReference type="KEGG" id="nta:107783560"/>
<accession>A0A1S3Z6Q2</accession>